<keyword evidence="2" id="KW-1185">Reference proteome</keyword>
<dbReference type="EMBL" id="CM042028">
    <property type="protein sequence ID" value="KAI3797597.1"/>
    <property type="molecule type" value="Genomic_DNA"/>
</dbReference>
<gene>
    <name evidence="1" type="ORF">L1987_32857</name>
</gene>
<dbReference type="Proteomes" id="UP001056120">
    <property type="component" value="Linkage Group LG11"/>
</dbReference>
<evidence type="ECO:0000313" key="2">
    <source>
        <dbReference type="Proteomes" id="UP001056120"/>
    </source>
</evidence>
<reference evidence="1 2" key="2">
    <citation type="journal article" date="2022" name="Mol. Ecol. Resour.">
        <title>The genomes of chicory, endive, great burdock and yacon provide insights into Asteraceae paleo-polyploidization history and plant inulin production.</title>
        <authorList>
            <person name="Fan W."/>
            <person name="Wang S."/>
            <person name="Wang H."/>
            <person name="Wang A."/>
            <person name="Jiang F."/>
            <person name="Liu H."/>
            <person name="Zhao H."/>
            <person name="Xu D."/>
            <person name="Zhang Y."/>
        </authorList>
    </citation>
    <scope>NUCLEOTIDE SEQUENCE [LARGE SCALE GENOMIC DNA]</scope>
    <source>
        <strain evidence="2">cv. Yunnan</strain>
        <tissue evidence="1">Leaves</tissue>
    </source>
</reference>
<protein>
    <submittedName>
        <fullName evidence="1">Uncharacterized protein</fullName>
    </submittedName>
</protein>
<comment type="caution">
    <text evidence="1">The sequence shown here is derived from an EMBL/GenBank/DDBJ whole genome shotgun (WGS) entry which is preliminary data.</text>
</comment>
<sequence length="154" mass="17274">MLVCLILSQSSDTTCRIVRLQGLQAKTLSRHFESKLKSTFKHTQAHSSTLTMKCLHSIYSNSESRQTLDSEDQIEHRPLILHHCLHAWRRATRSFIGCTTEVPSAWSVAVAFAESCQRRLAWIVSCNVWSSVNKAVSSKVENTAADKPISSNLC</sequence>
<accession>A0ACB9HPR0</accession>
<organism evidence="1 2">
    <name type="scientific">Smallanthus sonchifolius</name>
    <dbReference type="NCBI Taxonomy" id="185202"/>
    <lineage>
        <taxon>Eukaryota</taxon>
        <taxon>Viridiplantae</taxon>
        <taxon>Streptophyta</taxon>
        <taxon>Embryophyta</taxon>
        <taxon>Tracheophyta</taxon>
        <taxon>Spermatophyta</taxon>
        <taxon>Magnoliopsida</taxon>
        <taxon>eudicotyledons</taxon>
        <taxon>Gunneridae</taxon>
        <taxon>Pentapetalae</taxon>
        <taxon>asterids</taxon>
        <taxon>campanulids</taxon>
        <taxon>Asterales</taxon>
        <taxon>Asteraceae</taxon>
        <taxon>Asteroideae</taxon>
        <taxon>Heliantheae alliance</taxon>
        <taxon>Millerieae</taxon>
        <taxon>Smallanthus</taxon>
    </lineage>
</organism>
<proteinExistence type="predicted"/>
<reference evidence="2" key="1">
    <citation type="journal article" date="2022" name="Mol. Ecol. Resour.">
        <title>The genomes of chicory, endive, great burdock and yacon provide insights into Asteraceae palaeo-polyploidization history and plant inulin production.</title>
        <authorList>
            <person name="Fan W."/>
            <person name="Wang S."/>
            <person name="Wang H."/>
            <person name="Wang A."/>
            <person name="Jiang F."/>
            <person name="Liu H."/>
            <person name="Zhao H."/>
            <person name="Xu D."/>
            <person name="Zhang Y."/>
        </authorList>
    </citation>
    <scope>NUCLEOTIDE SEQUENCE [LARGE SCALE GENOMIC DNA]</scope>
    <source>
        <strain evidence="2">cv. Yunnan</strain>
    </source>
</reference>
<evidence type="ECO:0000313" key="1">
    <source>
        <dbReference type="EMBL" id="KAI3797597.1"/>
    </source>
</evidence>
<name>A0ACB9HPR0_9ASTR</name>